<evidence type="ECO:0000256" key="1">
    <source>
        <dbReference type="SAM" id="SignalP"/>
    </source>
</evidence>
<evidence type="ECO:0000313" key="6">
    <source>
        <dbReference type="EMBL" id="KAE9138358.1"/>
    </source>
</evidence>
<protein>
    <submittedName>
        <fullName evidence="4">Uncharacterized protein</fullName>
    </submittedName>
</protein>
<dbReference type="EMBL" id="QXFZ01003647">
    <property type="protein sequence ID" value="KAE9067827.1"/>
    <property type="molecule type" value="Genomic_DNA"/>
</dbReference>
<dbReference type="EMBL" id="QXGA01002093">
    <property type="protein sequence ID" value="KAE9103995.1"/>
    <property type="molecule type" value="Genomic_DNA"/>
</dbReference>
<evidence type="ECO:0000313" key="3">
    <source>
        <dbReference type="EMBL" id="KAE8980388.1"/>
    </source>
</evidence>
<dbReference type="EMBL" id="QXFW01002255">
    <property type="protein sequence ID" value="KAE8980388.1"/>
    <property type="molecule type" value="Genomic_DNA"/>
</dbReference>
<evidence type="ECO:0000313" key="8">
    <source>
        <dbReference type="EMBL" id="KAE9190302.1"/>
    </source>
</evidence>
<dbReference type="EMBL" id="QXGD01002316">
    <property type="protein sequence ID" value="KAE9190302.1"/>
    <property type="molecule type" value="Genomic_DNA"/>
</dbReference>
<evidence type="ECO:0000313" key="2">
    <source>
        <dbReference type="EMBL" id="KAE8921836.1"/>
    </source>
</evidence>
<evidence type="ECO:0000313" key="14">
    <source>
        <dbReference type="Proteomes" id="UP000437068"/>
    </source>
</evidence>
<evidence type="ECO:0000313" key="9">
    <source>
        <dbReference type="EMBL" id="KAE9194463.1"/>
    </source>
</evidence>
<evidence type="ECO:0000313" key="19">
    <source>
        <dbReference type="Proteomes" id="UP000476176"/>
    </source>
</evidence>
<comment type="caution">
    <text evidence="4">The sequence shown here is derived from an EMBL/GenBank/DDBJ whole genome shotgun (WGS) entry which is preliminary data.</text>
</comment>
<dbReference type="EMBL" id="QXGB01001233">
    <property type="protein sequence ID" value="KAE9194463.1"/>
    <property type="molecule type" value="Genomic_DNA"/>
</dbReference>
<dbReference type="Proteomes" id="UP000441208">
    <property type="component" value="Unassembled WGS sequence"/>
</dbReference>
<evidence type="ECO:0000313" key="10">
    <source>
        <dbReference type="EMBL" id="KAE9284077.1"/>
    </source>
</evidence>
<dbReference type="Proteomes" id="UP000488956">
    <property type="component" value="Unassembled WGS sequence"/>
</dbReference>
<dbReference type="Proteomes" id="UP000440367">
    <property type="component" value="Unassembled WGS sequence"/>
</dbReference>
<dbReference type="Proteomes" id="UP000433483">
    <property type="component" value="Unassembled WGS sequence"/>
</dbReference>
<sequence>MNWSSCSASIVSFLQWLINWCQHACALGHSQNMCSNVSLTPLQPASFLQLLSLPLSS</sequence>
<dbReference type="OrthoDB" id="10324111at2759"/>
<organism evidence="4 17">
    <name type="scientific">Phytophthora fragariae</name>
    <dbReference type="NCBI Taxonomy" id="53985"/>
    <lineage>
        <taxon>Eukaryota</taxon>
        <taxon>Sar</taxon>
        <taxon>Stramenopiles</taxon>
        <taxon>Oomycota</taxon>
        <taxon>Peronosporomycetes</taxon>
        <taxon>Peronosporales</taxon>
        <taxon>Peronosporaceae</taxon>
        <taxon>Phytophthora</taxon>
    </lineage>
</organism>
<name>A0A6A3Q2P2_9STRA</name>
<evidence type="ECO:0000313" key="18">
    <source>
        <dbReference type="Proteomes" id="UP000460718"/>
    </source>
</evidence>
<reference evidence="12 13" key="1">
    <citation type="submission" date="2018-08" db="EMBL/GenBank/DDBJ databases">
        <title>Genomic investigation of the strawberry pathogen Phytophthora fragariae indicates pathogenicity is determined by transcriptional variation in three key races.</title>
        <authorList>
            <person name="Adams T.M."/>
            <person name="Armitage A.D."/>
            <person name="Sobczyk M.K."/>
            <person name="Bates H.J."/>
            <person name="Dunwell J.M."/>
            <person name="Nellist C.F."/>
            <person name="Harrison R.J."/>
        </authorList>
    </citation>
    <scope>NUCLEOTIDE SEQUENCE [LARGE SCALE GENOMIC DNA]</scope>
    <source>
        <strain evidence="10 14">A4</strain>
        <strain evidence="8 15">BC-1</strain>
        <strain evidence="7 19">BC-23</strain>
        <strain evidence="9 13">NOV-27</strain>
        <strain evidence="5 16">NOV-5</strain>
        <strain evidence="4 17">NOV-71</strain>
        <strain evidence="11 20">NOV-77</strain>
        <strain evidence="2 12">NOV-9</strain>
        <strain evidence="6 21">ONT-3</strain>
        <strain evidence="3 18">SCRP245</strain>
    </source>
</reference>
<evidence type="ECO:0000313" key="5">
    <source>
        <dbReference type="EMBL" id="KAE9103995.1"/>
    </source>
</evidence>
<dbReference type="EMBL" id="QXGE01002189">
    <property type="protein sequence ID" value="KAE9284077.1"/>
    <property type="molecule type" value="Genomic_DNA"/>
</dbReference>
<keyword evidence="1" id="KW-0732">Signal</keyword>
<dbReference type="Proteomes" id="UP000440732">
    <property type="component" value="Unassembled WGS sequence"/>
</dbReference>
<evidence type="ECO:0000313" key="13">
    <source>
        <dbReference type="Proteomes" id="UP000433483"/>
    </source>
</evidence>
<evidence type="ECO:0000313" key="12">
    <source>
        <dbReference type="Proteomes" id="UP000429523"/>
    </source>
</evidence>
<dbReference type="Proteomes" id="UP000486351">
    <property type="component" value="Unassembled WGS sequence"/>
</dbReference>
<evidence type="ECO:0000313" key="15">
    <source>
        <dbReference type="Proteomes" id="UP000440367"/>
    </source>
</evidence>
<dbReference type="Proteomes" id="UP000437068">
    <property type="component" value="Unassembled WGS sequence"/>
</dbReference>
<proteinExistence type="predicted"/>
<gene>
    <name evidence="10" type="ORF">PF001_g22559</name>
    <name evidence="8" type="ORF">PF002_g24807</name>
    <name evidence="7" type="ORF">PF004_g22576</name>
    <name evidence="9" type="ORF">PF005_g17676</name>
    <name evidence="5" type="ORF">PF006_g22026</name>
    <name evidence="4" type="ORF">PF007_g27925</name>
    <name evidence="11" type="ORF">PF008_g17525</name>
    <name evidence="2" type="ORF">PF009_g27891</name>
    <name evidence="6" type="ORF">PF010_g977</name>
    <name evidence="3" type="ORF">PF011_g22458</name>
</gene>
<evidence type="ECO:0000313" key="11">
    <source>
        <dbReference type="EMBL" id="KAE9322736.1"/>
    </source>
</evidence>
<dbReference type="EMBL" id="QXFY01001268">
    <property type="protein sequence ID" value="KAE9322736.1"/>
    <property type="molecule type" value="Genomic_DNA"/>
</dbReference>
<evidence type="ECO:0000313" key="21">
    <source>
        <dbReference type="Proteomes" id="UP000488956"/>
    </source>
</evidence>
<dbReference type="EMBL" id="QXFX01000023">
    <property type="protein sequence ID" value="KAE9138358.1"/>
    <property type="molecule type" value="Genomic_DNA"/>
</dbReference>
<evidence type="ECO:0000313" key="16">
    <source>
        <dbReference type="Proteomes" id="UP000440732"/>
    </source>
</evidence>
<dbReference type="EMBL" id="QXGC01002281">
    <property type="protein sequence ID" value="KAE9188196.1"/>
    <property type="molecule type" value="Genomic_DNA"/>
</dbReference>
<dbReference type="Proteomes" id="UP000476176">
    <property type="component" value="Unassembled WGS sequence"/>
</dbReference>
<dbReference type="AlphaFoldDB" id="A0A6A3Q2P2"/>
<evidence type="ECO:0000313" key="7">
    <source>
        <dbReference type="EMBL" id="KAE9188196.1"/>
    </source>
</evidence>
<dbReference type="Proteomes" id="UP000429523">
    <property type="component" value="Unassembled WGS sequence"/>
</dbReference>
<evidence type="ECO:0000313" key="4">
    <source>
        <dbReference type="EMBL" id="KAE9067827.1"/>
    </source>
</evidence>
<dbReference type="Proteomes" id="UP000460718">
    <property type="component" value="Unassembled WGS sequence"/>
</dbReference>
<keyword evidence="13" id="KW-1185">Reference proteome</keyword>
<evidence type="ECO:0000313" key="17">
    <source>
        <dbReference type="Proteomes" id="UP000441208"/>
    </source>
</evidence>
<accession>A0A6A3Q2P2</accession>
<dbReference type="EMBL" id="QXGF01003326">
    <property type="protein sequence ID" value="KAE8921836.1"/>
    <property type="molecule type" value="Genomic_DNA"/>
</dbReference>
<feature type="chain" id="PRO_5036165646" evidence="1">
    <location>
        <begin position="27"/>
        <end position="57"/>
    </location>
</feature>
<evidence type="ECO:0000313" key="20">
    <source>
        <dbReference type="Proteomes" id="UP000486351"/>
    </source>
</evidence>
<feature type="signal peptide" evidence="1">
    <location>
        <begin position="1"/>
        <end position="26"/>
    </location>
</feature>